<feature type="region of interest" description="Disordered" evidence="1">
    <location>
        <begin position="1"/>
        <end position="148"/>
    </location>
</feature>
<dbReference type="OrthoDB" id="3214991at2759"/>
<feature type="compositionally biased region" description="Polar residues" evidence="1">
    <location>
        <begin position="112"/>
        <end position="148"/>
    </location>
</feature>
<feature type="region of interest" description="Disordered" evidence="1">
    <location>
        <begin position="359"/>
        <end position="416"/>
    </location>
</feature>
<feature type="compositionally biased region" description="Basic and acidic residues" evidence="1">
    <location>
        <begin position="1"/>
        <end position="15"/>
    </location>
</feature>
<dbReference type="AlphaFoldDB" id="A0A0C9SW25"/>
<gene>
    <name evidence="2" type="ORF">PLICRDRAFT_180353</name>
</gene>
<accession>A0A0C9SW25</accession>
<keyword evidence="3" id="KW-1185">Reference proteome</keyword>
<evidence type="ECO:0000313" key="3">
    <source>
        <dbReference type="Proteomes" id="UP000053263"/>
    </source>
</evidence>
<name>A0A0C9SW25_PLICR</name>
<proteinExistence type="predicted"/>
<dbReference type="HOGENOM" id="CLU_456430_0_0_1"/>
<feature type="compositionally biased region" description="Low complexity" evidence="1">
    <location>
        <begin position="91"/>
        <end position="108"/>
    </location>
</feature>
<sequence>MNGDSHDADLFRRFLEFQQAQGSASGAGSPQAPTTRGSATSHHPSSAPPASQFAASSPSQGVAGPSTEQLVPGSLFHPLVPASSSTSTHIGRSAPGSSLASAAPSYPGISPPTASTLHPQPTSQSAQSQHMPISQPYPSAQPTTSTGFQPFLGMQNLGILRLGMPIKPSSWSFATPTDTAKARKARRLPSLGNPRRLNCLPSLLQVPFSETLRRYGLLHSYELPHTTTIVDLVNIVANDMQQSQFHYTFKQTRLGGLAARLGHALPPLVLLSLKDKGRARPSDGQVRLRSETYSSTFTVSNVMADKNRFTRVAGIEGDRLVIHLRASVYPLTCTIDGRRHTCISRRIYQDFRIDTMDDAGIDDESYSDSSGGEDVAGASTSSSLVGRHETQTPVGSSQGSDPAGSAGSSLVAPHASPVAAPSIQASRLLPPVPRPLTRASSRLIPRDTSFTAVSNYLPSTIWGEPWTPNVDGLLRPPVSMSVLAERVYKDATRGVDGVERLDVAALNSAALAASLDAMLATAVAQNDFTELLAPELNFGCYEDAKGDTISMGIGVEREAVFIAFQQYVRASTQWFNERQDGMSSILVTHPGGAAQFVP</sequence>
<feature type="compositionally biased region" description="Polar residues" evidence="1">
    <location>
        <begin position="391"/>
        <end position="400"/>
    </location>
</feature>
<protein>
    <submittedName>
        <fullName evidence="2">Uncharacterized protein</fullName>
    </submittedName>
</protein>
<organism evidence="2 3">
    <name type="scientific">Plicaturopsis crispa FD-325 SS-3</name>
    <dbReference type="NCBI Taxonomy" id="944288"/>
    <lineage>
        <taxon>Eukaryota</taxon>
        <taxon>Fungi</taxon>
        <taxon>Dikarya</taxon>
        <taxon>Basidiomycota</taxon>
        <taxon>Agaricomycotina</taxon>
        <taxon>Agaricomycetes</taxon>
        <taxon>Agaricomycetidae</taxon>
        <taxon>Amylocorticiales</taxon>
        <taxon>Amylocorticiaceae</taxon>
        <taxon>Plicatura</taxon>
        <taxon>Plicaturopsis crispa</taxon>
    </lineage>
</organism>
<dbReference type="Proteomes" id="UP000053263">
    <property type="component" value="Unassembled WGS sequence"/>
</dbReference>
<reference evidence="2 3" key="1">
    <citation type="submission" date="2014-06" db="EMBL/GenBank/DDBJ databases">
        <title>Evolutionary Origins and Diversification of the Mycorrhizal Mutualists.</title>
        <authorList>
            <consortium name="DOE Joint Genome Institute"/>
            <consortium name="Mycorrhizal Genomics Consortium"/>
            <person name="Kohler A."/>
            <person name="Kuo A."/>
            <person name="Nagy L.G."/>
            <person name="Floudas D."/>
            <person name="Copeland A."/>
            <person name="Barry K.W."/>
            <person name="Cichocki N."/>
            <person name="Veneault-Fourrey C."/>
            <person name="LaButti K."/>
            <person name="Lindquist E.A."/>
            <person name="Lipzen A."/>
            <person name="Lundell T."/>
            <person name="Morin E."/>
            <person name="Murat C."/>
            <person name="Riley R."/>
            <person name="Ohm R."/>
            <person name="Sun H."/>
            <person name="Tunlid A."/>
            <person name="Henrissat B."/>
            <person name="Grigoriev I.V."/>
            <person name="Hibbett D.S."/>
            <person name="Martin F."/>
        </authorList>
    </citation>
    <scope>NUCLEOTIDE SEQUENCE [LARGE SCALE GENOMIC DNA]</scope>
    <source>
        <strain evidence="2 3">FD-325 SS-3</strain>
    </source>
</reference>
<dbReference type="EMBL" id="KN832577">
    <property type="protein sequence ID" value="KII83445.1"/>
    <property type="molecule type" value="Genomic_DNA"/>
</dbReference>
<feature type="compositionally biased region" description="Low complexity" evidence="1">
    <location>
        <begin position="18"/>
        <end position="60"/>
    </location>
</feature>
<evidence type="ECO:0000256" key="1">
    <source>
        <dbReference type="SAM" id="MobiDB-lite"/>
    </source>
</evidence>
<evidence type="ECO:0000313" key="2">
    <source>
        <dbReference type="EMBL" id="KII83445.1"/>
    </source>
</evidence>